<sequence length="331" mass="36910">MNRKKTGYILSRGMEYAFTFFLIIAINFFLPRIMPGGPLLIITGSQNADLPVVLDEETKYKLMDYYNLNDPLHIQFIHYLADAAHLDFGYSFLYNVPVMDIILGRLSRTILLMGSALVFSTIFGIVLGIESGWKRGSKLDNALLTIVPVFRSMPAFFLGAIMIFIFGYRMGWFPLSGALTPYMDYAGMFDHASDILSHLTLPMLCLSAFEMPGTYLLMRNVCVQQLERPYVLMATARGLKDRSIKKHVLINSIAPVINQIAAMLGFMVGGAVFIETVFSYPGMGMLVYSSFIERDYPVLQGAFIVISLCVLACNYAADITCSYIDGRAGQG</sequence>
<organism evidence="7 8">
    <name type="scientific">Methanolobus vulcani</name>
    <dbReference type="NCBI Taxonomy" id="38026"/>
    <lineage>
        <taxon>Archaea</taxon>
        <taxon>Methanobacteriati</taxon>
        <taxon>Methanobacteriota</taxon>
        <taxon>Stenosarchaea group</taxon>
        <taxon>Methanomicrobia</taxon>
        <taxon>Methanosarcinales</taxon>
        <taxon>Methanosarcinaceae</taxon>
        <taxon>Methanolobus</taxon>
    </lineage>
</organism>
<dbReference type="OrthoDB" id="44105at2157"/>
<evidence type="ECO:0000256" key="2">
    <source>
        <dbReference type="ARBA" id="ARBA00022692"/>
    </source>
</evidence>
<dbReference type="PANTHER" id="PTHR43376:SF1">
    <property type="entry name" value="OLIGOPEPTIDE TRANSPORT SYSTEM PERMEASE PROTEIN"/>
    <property type="match status" value="1"/>
</dbReference>
<evidence type="ECO:0000259" key="6">
    <source>
        <dbReference type="PROSITE" id="PS50928"/>
    </source>
</evidence>
<dbReference type="CDD" id="cd06261">
    <property type="entry name" value="TM_PBP2"/>
    <property type="match status" value="1"/>
</dbReference>
<name>A0A7Z8KQA7_9EURY</name>
<keyword evidence="8" id="KW-1185">Reference proteome</keyword>
<keyword evidence="2 5" id="KW-0812">Transmembrane</keyword>
<feature type="transmembrane region" description="Helical" evidence="5">
    <location>
        <begin position="155"/>
        <end position="175"/>
    </location>
</feature>
<evidence type="ECO:0000256" key="3">
    <source>
        <dbReference type="ARBA" id="ARBA00022989"/>
    </source>
</evidence>
<evidence type="ECO:0000313" key="8">
    <source>
        <dbReference type="Proteomes" id="UP000319335"/>
    </source>
</evidence>
<feature type="transmembrane region" description="Helical" evidence="5">
    <location>
        <begin position="298"/>
        <end position="317"/>
    </location>
</feature>
<feature type="transmembrane region" description="Helical" evidence="5">
    <location>
        <begin position="248"/>
        <end position="278"/>
    </location>
</feature>
<gene>
    <name evidence="7" type="ORF">FKV42_03005</name>
</gene>
<dbReference type="AlphaFoldDB" id="A0A7Z8KQA7"/>
<dbReference type="InterPro" id="IPR035906">
    <property type="entry name" value="MetI-like_sf"/>
</dbReference>
<dbReference type="Pfam" id="PF00528">
    <property type="entry name" value="BPD_transp_1"/>
    <property type="match status" value="1"/>
</dbReference>
<keyword evidence="3 5" id="KW-1133">Transmembrane helix</keyword>
<keyword evidence="5" id="KW-0813">Transport</keyword>
<comment type="caution">
    <text evidence="7">The sequence shown here is derived from an EMBL/GenBank/DDBJ whole genome shotgun (WGS) entry which is preliminary data.</text>
</comment>
<dbReference type="Proteomes" id="UP000319335">
    <property type="component" value="Unassembled WGS sequence"/>
</dbReference>
<evidence type="ECO:0000313" key="7">
    <source>
        <dbReference type="EMBL" id="TQD27644.1"/>
    </source>
</evidence>
<dbReference type="Gene3D" id="1.10.3720.10">
    <property type="entry name" value="MetI-like"/>
    <property type="match status" value="1"/>
</dbReference>
<accession>A0A7Z8KQA7</accession>
<comment type="similarity">
    <text evidence="5">Belongs to the binding-protein-dependent transport system permease family.</text>
</comment>
<dbReference type="GO" id="GO:0005886">
    <property type="term" value="C:plasma membrane"/>
    <property type="evidence" value="ECO:0007669"/>
    <property type="project" value="UniProtKB-SubCell"/>
</dbReference>
<evidence type="ECO:0000256" key="5">
    <source>
        <dbReference type="RuleBase" id="RU363032"/>
    </source>
</evidence>
<evidence type="ECO:0000256" key="1">
    <source>
        <dbReference type="ARBA" id="ARBA00004141"/>
    </source>
</evidence>
<dbReference type="PROSITE" id="PS50928">
    <property type="entry name" value="ABC_TM1"/>
    <property type="match status" value="1"/>
</dbReference>
<feature type="domain" description="ABC transmembrane type-1" evidence="6">
    <location>
        <begin position="106"/>
        <end position="317"/>
    </location>
</feature>
<dbReference type="PANTHER" id="PTHR43376">
    <property type="entry name" value="OLIGOPEPTIDE TRANSPORT SYSTEM PERMEASE PROTEIN"/>
    <property type="match status" value="1"/>
</dbReference>
<dbReference type="GO" id="GO:0055085">
    <property type="term" value="P:transmembrane transport"/>
    <property type="evidence" value="ECO:0007669"/>
    <property type="project" value="InterPro"/>
</dbReference>
<reference evidence="7 8" key="1">
    <citation type="submission" date="2019-06" db="EMBL/GenBank/DDBJ databases">
        <title>Draft genome sequence of Methanolobus vulcani B1d.</title>
        <authorList>
            <person name="Creighbaum A.J."/>
            <person name="Ticak T."/>
            <person name="Hariraju D."/>
            <person name="Arivett B.A."/>
            <person name="Ferguson D.J.Jr."/>
        </authorList>
    </citation>
    <scope>NUCLEOTIDE SEQUENCE [LARGE SCALE GENOMIC DNA]</scope>
    <source>
        <strain evidence="7 8">B1d</strain>
    </source>
</reference>
<dbReference type="SUPFAM" id="SSF161098">
    <property type="entry name" value="MetI-like"/>
    <property type="match status" value="1"/>
</dbReference>
<dbReference type="EMBL" id="VIAQ01000008">
    <property type="protein sequence ID" value="TQD27644.1"/>
    <property type="molecule type" value="Genomic_DNA"/>
</dbReference>
<keyword evidence="4 5" id="KW-0472">Membrane</keyword>
<comment type="subcellular location">
    <subcellularLocation>
        <location evidence="5">Cell membrane</location>
        <topology evidence="5">Multi-pass membrane protein</topology>
    </subcellularLocation>
    <subcellularLocation>
        <location evidence="1">Membrane</location>
        <topology evidence="1">Multi-pass membrane protein</topology>
    </subcellularLocation>
</comment>
<dbReference type="InterPro" id="IPR000515">
    <property type="entry name" value="MetI-like"/>
</dbReference>
<protein>
    <submittedName>
        <fullName evidence="7">ABC transporter permease</fullName>
    </submittedName>
</protein>
<evidence type="ECO:0000256" key="4">
    <source>
        <dbReference type="ARBA" id="ARBA00023136"/>
    </source>
</evidence>
<dbReference type="RefSeq" id="WP_154808773.1">
    <property type="nucleotide sequence ID" value="NZ_VIAQ01000008.1"/>
</dbReference>
<feature type="transmembrane region" description="Helical" evidence="5">
    <location>
        <begin position="195"/>
        <end position="218"/>
    </location>
</feature>
<proteinExistence type="inferred from homology"/>
<feature type="transmembrane region" description="Helical" evidence="5">
    <location>
        <begin position="109"/>
        <end position="129"/>
    </location>
</feature>